<evidence type="ECO:0000313" key="3">
    <source>
        <dbReference type="Proteomes" id="UP000489600"/>
    </source>
</evidence>
<sequence length="59" mass="6605">MAPKAEKKPVEEKKVAGKAPAEKNLKAGGNNCRIRNPARKRRSERRKASKPTRSTSSRF</sequence>
<feature type="compositionally biased region" description="Basic residues" evidence="1">
    <location>
        <begin position="36"/>
        <end position="50"/>
    </location>
</feature>
<gene>
    <name evidence="2" type="ORF">ANE_LOCUS789</name>
</gene>
<dbReference type="Proteomes" id="UP000489600">
    <property type="component" value="Unassembled WGS sequence"/>
</dbReference>
<keyword evidence="3" id="KW-1185">Reference proteome</keyword>
<evidence type="ECO:0000313" key="2">
    <source>
        <dbReference type="EMBL" id="VVA90344.1"/>
    </source>
</evidence>
<reference evidence="2" key="1">
    <citation type="submission" date="2019-07" db="EMBL/GenBank/DDBJ databases">
        <authorList>
            <person name="Dittberner H."/>
        </authorList>
    </citation>
    <scope>NUCLEOTIDE SEQUENCE [LARGE SCALE GENOMIC DNA]</scope>
</reference>
<feature type="region of interest" description="Disordered" evidence="1">
    <location>
        <begin position="1"/>
        <end position="59"/>
    </location>
</feature>
<name>A0A565AP86_9BRAS</name>
<protein>
    <submittedName>
        <fullName evidence="2">Uncharacterized protein</fullName>
    </submittedName>
</protein>
<feature type="compositionally biased region" description="Basic and acidic residues" evidence="1">
    <location>
        <begin position="1"/>
        <end position="25"/>
    </location>
</feature>
<accession>A0A565AP86</accession>
<comment type="caution">
    <text evidence="2">The sequence shown here is derived from an EMBL/GenBank/DDBJ whole genome shotgun (WGS) entry which is preliminary data.</text>
</comment>
<organism evidence="2 3">
    <name type="scientific">Arabis nemorensis</name>
    <dbReference type="NCBI Taxonomy" id="586526"/>
    <lineage>
        <taxon>Eukaryota</taxon>
        <taxon>Viridiplantae</taxon>
        <taxon>Streptophyta</taxon>
        <taxon>Embryophyta</taxon>
        <taxon>Tracheophyta</taxon>
        <taxon>Spermatophyta</taxon>
        <taxon>Magnoliopsida</taxon>
        <taxon>eudicotyledons</taxon>
        <taxon>Gunneridae</taxon>
        <taxon>Pentapetalae</taxon>
        <taxon>rosids</taxon>
        <taxon>malvids</taxon>
        <taxon>Brassicales</taxon>
        <taxon>Brassicaceae</taxon>
        <taxon>Arabideae</taxon>
        <taxon>Arabis</taxon>
    </lineage>
</organism>
<dbReference type="AlphaFoldDB" id="A0A565AP86"/>
<evidence type="ECO:0000256" key="1">
    <source>
        <dbReference type="SAM" id="MobiDB-lite"/>
    </source>
</evidence>
<dbReference type="EMBL" id="CABITT030000001">
    <property type="protein sequence ID" value="VVA90344.1"/>
    <property type="molecule type" value="Genomic_DNA"/>
</dbReference>
<proteinExistence type="predicted"/>